<reference evidence="1 2" key="1">
    <citation type="journal article" date="2005" name="PLoS Biol.">
        <title>The genomes of Oryza sativa: a history of duplications.</title>
        <authorList>
            <person name="Yu J."/>
            <person name="Wang J."/>
            <person name="Lin W."/>
            <person name="Li S."/>
            <person name="Li H."/>
            <person name="Zhou J."/>
            <person name="Ni P."/>
            <person name="Dong W."/>
            <person name="Hu S."/>
            <person name="Zeng C."/>
            <person name="Zhang J."/>
            <person name="Zhang Y."/>
            <person name="Li R."/>
            <person name="Xu Z."/>
            <person name="Li S."/>
            <person name="Li X."/>
            <person name="Zheng H."/>
            <person name="Cong L."/>
            <person name="Lin L."/>
            <person name="Yin J."/>
            <person name="Geng J."/>
            <person name="Li G."/>
            <person name="Shi J."/>
            <person name="Liu J."/>
            <person name="Lv H."/>
            <person name="Li J."/>
            <person name="Wang J."/>
            <person name="Deng Y."/>
            <person name="Ran L."/>
            <person name="Shi X."/>
            <person name="Wang X."/>
            <person name="Wu Q."/>
            <person name="Li C."/>
            <person name="Ren X."/>
            <person name="Wang J."/>
            <person name="Wang X."/>
            <person name="Li D."/>
            <person name="Liu D."/>
            <person name="Zhang X."/>
            <person name="Ji Z."/>
            <person name="Zhao W."/>
            <person name="Sun Y."/>
            <person name="Zhang Z."/>
            <person name="Bao J."/>
            <person name="Han Y."/>
            <person name="Dong L."/>
            <person name="Ji J."/>
            <person name="Chen P."/>
            <person name="Wu S."/>
            <person name="Liu J."/>
            <person name="Xiao Y."/>
            <person name="Bu D."/>
            <person name="Tan J."/>
            <person name="Yang L."/>
            <person name="Ye C."/>
            <person name="Zhang J."/>
            <person name="Xu J."/>
            <person name="Zhou Y."/>
            <person name="Yu Y."/>
            <person name="Zhang B."/>
            <person name="Zhuang S."/>
            <person name="Wei H."/>
            <person name="Liu B."/>
            <person name="Lei M."/>
            <person name="Yu H."/>
            <person name="Li Y."/>
            <person name="Xu H."/>
            <person name="Wei S."/>
            <person name="He X."/>
            <person name="Fang L."/>
            <person name="Zhang Z."/>
            <person name="Zhang Y."/>
            <person name="Huang X."/>
            <person name="Su Z."/>
            <person name="Tong W."/>
            <person name="Li J."/>
            <person name="Tong Z."/>
            <person name="Li S."/>
            <person name="Ye J."/>
            <person name="Wang L."/>
            <person name="Fang L."/>
            <person name="Lei T."/>
            <person name="Chen C."/>
            <person name="Chen H."/>
            <person name="Xu Z."/>
            <person name="Li H."/>
            <person name="Huang H."/>
            <person name="Zhang F."/>
            <person name="Xu H."/>
            <person name="Li N."/>
            <person name="Zhao C."/>
            <person name="Li S."/>
            <person name="Dong L."/>
            <person name="Huang Y."/>
            <person name="Li L."/>
            <person name="Xi Y."/>
            <person name="Qi Q."/>
            <person name="Li W."/>
            <person name="Zhang B."/>
            <person name="Hu W."/>
            <person name="Zhang Y."/>
            <person name="Tian X."/>
            <person name="Jiao Y."/>
            <person name="Liang X."/>
            <person name="Jin J."/>
            <person name="Gao L."/>
            <person name="Zheng W."/>
            <person name="Hao B."/>
            <person name="Liu S."/>
            <person name="Wang W."/>
            <person name="Yuan L."/>
            <person name="Cao M."/>
            <person name="McDermott J."/>
            <person name="Samudrala R."/>
            <person name="Wang J."/>
            <person name="Wong G.K."/>
            <person name="Yang H."/>
        </authorList>
    </citation>
    <scope>NUCLEOTIDE SEQUENCE [LARGE SCALE GENOMIC DNA]</scope>
    <source>
        <strain evidence="2">cv. 93-11</strain>
    </source>
</reference>
<evidence type="ECO:0000313" key="1">
    <source>
        <dbReference type="EMBL" id="EEC74154.1"/>
    </source>
</evidence>
<protein>
    <submittedName>
        <fullName evidence="1">Uncharacterized protein</fullName>
    </submittedName>
</protein>
<sequence length="122" mass="14134">MVGLIRIREVWLDLTAMHAEFHLPPYLLHLHLSASGSPGPTLQRHFSNDDGQGKYKKSQHRQLWAYMYTGLSLLPSQLAYGNGERNQKGHLFMRTWSKLLKMRDMKIQEKLDTLIEGKDNDS</sequence>
<organism evidence="1 2">
    <name type="scientific">Oryza sativa subsp. indica</name>
    <name type="common">Rice</name>
    <dbReference type="NCBI Taxonomy" id="39946"/>
    <lineage>
        <taxon>Eukaryota</taxon>
        <taxon>Viridiplantae</taxon>
        <taxon>Streptophyta</taxon>
        <taxon>Embryophyta</taxon>
        <taxon>Tracheophyta</taxon>
        <taxon>Spermatophyta</taxon>
        <taxon>Magnoliopsida</taxon>
        <taxon>Liliopsida</taxon>
        <taxon>Poales</taxon>
        <taxon>Poaceae</taxon>
        <taxon>BOP clade</taxon>
        <taxon>Oryzoideae</taxon>
        <taxon>Oryzeae</taxon>
        <taxon>Oryzinae</taxon>
        <taxon>Oryza</taxon>
        <taxon>Oryza sativa</taxon>
    </lineage>
</organism>
<gene>
    <name evidence="1" type="ORF">OsI_09243</name>
</gene>
<dbReference type="EMBL" id="CM000127">
    <property type="protein sequence ID" value="EEC74154.1"/>
    <property type="molecule type" value="Genomic_DNA"/>
</dbReference>
<name>B8AE30_ORYSI</name>
<accession>B8AE30</accession>
<dbReference type="Gramene" id="BGIOSGA009186-TA">
    <property type="protein sequence ID" value="BGIOSGA009186-PA"/>
    <property type="gene ID" value="BGIOSGA009186"/>
</dbReference>
<dbReference type="Proteomes" id="UP000007015">
    <property type="component" value="Chromosome 2"/>
</dbReference>
<evidence type="ECO:0000313" key="2">
    <source>
        <dbReference type="Proteomes" id="UP000007015"/>
    </source>
</evidence>
<dbReference type="AlphaFoldDB" id="B8AE30"/>
<proteinExistence type="predicted"/>
<dbReference type="HOGENOM" id="CLU_2030572_0_0_1"/>
<keyword evidence="2" id="KW-1185">Reference proteome</keyword>